<dbReference type="InterPro" id="IPR018483">
    <property type="entry name" value="Carb_kinase_FGGY_CS"/>
</dbReference>
<evidence type="ECO:0000313" key="9">
    <source>
        <dbReference type="EMBL" id="RHN17796.1"/>
    </source>
</evidence>
<dbReference type="Proteomes" id="UP000283700">
    <property type="component" value="Unassembled WGS sequence"/>
</dbReference>
<accession>A0A174DU03</accession>
<dbReference type="InterPro" id="IPR000577">
    <property type="entry name" value="Carb_kinase_FGGY"/>
</dbReference>
<organism evidence="7 10">
    <name type="scientific">Anaerobutyricum hallii</name>
    <dbReference type="NCBI Taxonomy" id="39488"/>
    <lineage>
        <taxon>Bacteria</taxon>
        <taxon>Bacillati</taxon>
        <taxon>Bacillota</taxon>
        <taxon>Clostridia</taxon>
        <taxon>Lachnospirales</taxon>
        <taxon>Lachnospiraceae</taxon>
        <taxon>Anaerobutyricum</taxon>
    </lineage>
</organism>
<dbReference type="PIRSF" id="PIRSF000538">
    <property type="entry name" value="GlpK"/>
    <property type="match status" value="1"/>
</dbReference>
<evidence type="ECO:0000313" key="10">
    <source>
        <dbReference type="Proteomes" id="UP000095679"/>
    </source>
</evidence>
<proteinExistence type="inferred from homology"/>
<dbReference type="PROSITE" id="PS00445">
    <property type="entry name" value="FGGY_KINASES_2"/>
    <property type="match status" value="1"/>
</dbReference>
<dbReference type="EMBL" id="QRNJ01000007">
    <property type="protein sequence ID" value="RHK40961.1"/>
    <property type="molecule type" value="Genomic_DNA"/>
</dbReference>
<dbReference type="InterPro" id="IPR018485">
    <property type="entry name" value="FGGY_C"/>
</dbReference>
<dbReference type="Pfam" id="PF02782">
    <property type="entry name" value="FGGY_C"/>
    <property type="match status" value="1"/>
</dbReference>
<dbReference type="EC" id="2.7.1.30" evidence="7"/>
<dbReference type="GO" id="GO:0005975">
    <property type="term" value="P:carbohydrate metabolic process"/>
    <property type="evidence" value="ECO:0007669"/>
    <property type="project" value="InterPro"/>
</dbReference>
<dbReference type="EMBL" id="CYZL01000011">
    <property type="protein sequence ID" value="CUO27350.1"/>
    <property type="molecule type" value="Genomic_DNA"/>
</dbReference>
<dbReference type="CDD" id="cd07779">
    <property type="entry name" value="ASKHA_NBD_FGGY_YgcE-like"/>
    <property type="match status" value="1"/>
</dbReference>
<evidence type="ECO:0000313" key="11">
    <source>
        <dbReference type="Proteomes" id="UP000283497"/>
    </source>
</evidence>
<keyword evidence="3 4" id="KW-0418">Kinase</keyword>
<dbReference type="SUPFAM" id="SSF53067">
    <property type="entry name" value="Actin-like ATPase domain"/>
    <property type="match status" value="2"/>
</dbReference>
<gene>
    <name evidence="7" type="primary">glpK_1</name>
    <name evidence="8" type="ORF">DW068_02960</name>
    <name evidence="9" type="ORF">DWZ29_01275</name>
    <name evidence="7" type="ORF">ERS852450_01494</name>
</gene>
<protein>
    <submittedName>
        <fullName evidence="8">Carbohydrate kinase</fullName>
    </submittedName>
    <submittedName>
        <fullName evidence="7">Glycerol kinase</fullName>
        <ecNumber evidence="7">2.7.1.30</ecNumber>
    </submittedName>
</protein>
<evidence type="ECO:0000256" key="3">
    <source>
        <dbReference type="ARBA" id="ARBA00022777"/>
    </source>
</evidence>
<evidence type="ECO:0000313" key="7">
    <source>
        <dbReference type="EMBL" id="CUO27350.1"/>
    </source>
</evidence>
<feature type="domain" description="Carbohydrate kinase FGGY N-terminal" evidence="5">
    <location>
        <begin position="4"/>
        <end position="251"/>
    </location>
</feature>
<dbReference type="InterPro" id="IPR043129">
    <property type="entry name" value="ATPase_NBD"/>
</dbReference>
<evidence type="ECO:0000259" key="6">
    <source>
        <dbReference type="Pfam" id="PF02782"/>
    </source>
</evidence>
<evidence type="ECO:0000256" key="1">
    <source>
        <dbReference type="ARBA" id="ARBA00009156"/>
    </source>
</evidence>
<evidence type="ECO:0000313" key="8">
    <source>
        <dbReference type="EMBL" id="RHK40961.1"/>
    </source>
</evidence>
<dbReference type="Gene3D" id="3.30.420.40">
    <property type="match status" value="2"/>
</dbReference>
<evidence type="ECO:0000256" key="2">
    <source>
        <dbReference type="ARBA" id="ARBA00022679"/>
    </source>
</evidence>
<dbReference type="Proteomes" id="UP000095679">
    <property type="component" value="Unassembled WGS sequence"/>
</dbReference>
<name>A0A174DU03_9FIRM</name>
<reference evidence="11 12" key="2">
    <citation type="submission" date="2018-08" db="EMBL/GenBank/DDBJ databases">
        <title>A genome reference for cultivated species of the human gut microbiota.</title>
        <authorList>
            <person name="Zou Y."/>
            <person name="Xue W."/>
            <person name="Luo G."/>
        </authorList>
    </citation>
    <scope>NUCLEOTIDE SEQUENCE [LARGE SCALE GENOMIC DNA]</scope>
    <source>
        <strain evidence="9 12">AF31-17AC</strain>
        <strain evidence="8 11">AF45-14BH</strain>
    </source>
</reference>
<comment type="similarity">
    <text evidence="1 4">Belongs to the FGGY kinase family.</text>
</comment>
<keyword evidence="2 4" id="KW-0808">Transferase</keyword>
<dbReference type="InterPro" id="IPR050406">
    <property type="entry name" value="FGGY_Carb_Kinase"/>
</dbReference>
<sequence>MAQYLVGLDGGTTGCKTCIFDLDGKLVGSDYREYPSYYPEPGWVEQTTEDLLPNFYDSIKTAINKSGINPEDIIGFGFSSQGSVIGMLDENGELLRPWVGWQDLRGEGEGIEYLTSRIPRSEIYKQTGDPVGTTFSNAKLAWLKLHEPENWEKTALFSTMQDYFLKQFGADDYYTDYSSASREGMMDIDNECWSKEMHDILGIDLSKRAKIVKEPGKVVGHIGKEVSEKSGLPVGTPICMGAHDQNCCTFGAGAVDDGTAVLVMGTFGSCFVVSDKSIRDPKERLVVKGNHGCGNFTIEAFSNTAASSYRWYRDTFCDYEKLMAKEQGEDPYDLINKQIATSPIGANGITFLSFLQGAGGARINGKARGTFVGMTLGTRKADMARAVMEGICYEMYDIIRAEEDSGIKIDKIRLAGGAAKSPLWCQMMADIFKHPIQILENGEAGCLGAALYAGVGVGAYKDCHEAAKVARTTKEYTPNPDNYAAYDAAYKRFCDVYDALDKKIF</sequence>
<evidence type="ECO:0000313" key="12">
    <source>
        <dbReference type="Proteomes" id="UP000283700"/>
    </source>
</evidence>
<dbReference type="InterPro" id="IPR018484">
    <property type="entry name" value="FGGY_N"/>
</dbReference>
<evidence type="ECO:0000256" key="4">
    <source>
        <dbReference type="RuleBase" id="RU003733"/>
    </source>
</evidence>
<feature type="domain" description="Carbohydrate kinase FGGY C-terminal" evidence="6">
    <location>
        <begin position="261"/>
        <end position="455"/>
    </location>
</feature>
<evidence type="ECO:0000259" key="5">
    <source>
        <dbReference type="Pfam" id="PF00370"/>
    </source>
</evidence>
<dbReference type="PANTHER" id="PTHR43095">
    <property type="entry name" value="SUGAR KINASE"/>
    <property type="match status" value="1"/>
</dbReference>
<dbReference type="AlphaFoldDB" id="A0A174DU03"/>
<dbReference type="GO" id="GO:0004370">
    <property type="term" value="F:glycerol kinase activity"/>
    <property type="evidence" value="ECO:0007669"/>
    <property type="project" value="UniProtKB-EC"/>
</dbReference>
<dbReference type="EMBL" id="QRQO01000002">
    <property type="protein sequence ID" value="RHN17796.1"/>
    <property type="molecule type" value="Genomic_DNA"/>
</dbReference>
<dbReference type="RefSeq" id="WP_055298603.1">
    <property type="nucleotide sequence ID" value="NZ_BLYK01000037.1"/>
</dbReference>
<dbReference type="Pfam" id="PF00370">
    <property type="entry name" value="FGGY_N"/>
    <property type="match status" value="1"/>
</dbReference>
<reference evidence="7 10" key="1">
    <citation type="submission" date="2015-09" db="EMBL/GenBank/DDBJ databases">
        <authorList>
            <consortium name="Pathogen Informatics"/>
        </authorList>
    </citation>
    <scope>NUCLEOTIDE SEQUENCE [LARGE SCALE GENOMIC DNA]</scope>
    <source>
        <strain evidence="7 10">2789STDY5834835</strain>
    </source>
</reference>
<dbReference type="Proteomes" id="UP000283497">
    <property type="component" value="Unassembled WGS sequence"/>
</dbReference>